<dbReference type="EMBL" id="SESI01000004">
    <property type="protein sequence ID" value="TQQ78940.1"/>
    <property type="molecule type" value="Genomic_DNA"/>
</dbReference>
<dbReference type="InterPro" id="IPR001734">
    <property type="entry name" value="Na/solute_symporter"/>
</dbReference>
<dbReference type="InterPro" id="IPR050277">
    <property type="entry name" value="Sodium:Solute_Symporter"/>
</dbReference>
<evidence type="ECO:0000256" key="1">
    <source>
        <dbReference type="ARBA" id="ARBA00004141"/>
    </source>
</evidence>
<dbReference type="GO" id="GO:0015606">
    <property type="term" value="F:spermidine transmembrane transporter activity"/>
    <property type="evidence" value="ECO:0007669"/>
    <property type="project" value="TreeGrafter"/>
</dbReference>
<feature type="transmembrane region" description="Helical" evidence="9">
    <location>
        <begin position="452"/>
        <end position="474"/>
    </location>
</feature>
<dbReference type="PANTHER" id="PTHR48086:SF10">
    <property type="entry name" value="AGR155CP"/>
    <property type="match status" value="1"/>
</dbReference>
<dbReference type="OrthoDB" id="9779at2157"/>
<evidence type="ECO:0000256" key="5">
    <source>
        <dbReference type="ARBA" id="ARBA00022989"/>
    </source>
</evidence>
<evidence type="ECO:0000256" key="3">
    <source>
        <dbReference type="ARBA" id="ARBA00022448"/>
    </source>
</evidence>
<evidence type="ECO:0000256" key="9">
    <source>
        <dbReference type="SAM" id="Phobius"/>
    </source>
</evidence>
<dbReference type="Proteomes" id="UP000315385">
    <property type="component" value="Unassembled WGS sequence"/>
</dbReference>
<evidence type="ECO:0000256" key="8">
    <source>
        <dbReference type="SAM" id="MobiDB-lite"/>
    </source>
</evidence>
<proteinExistence type="inferred from homology"/>
<gene>
    <name evidence="10" type="ORF">EWF95_12470</name>
</gene>
<feature type="transmembrane region" description="Helical" evidence="9">
    <location>
        <begin position="385"/>
        <end position="407"/>
    </location>
</feature>
<feature type="transmembrane region" description="Helical" evidence="9">
    <location>
        <begin position="159"/>
        <end position="181"/>
    </location>
</feature>
<comment type="similarity">
    <text evidence="2 7">Belongs to the sodium:solute symporter (SSF) (TC 2.A.21) family.</text>
</comment>
<dbReference type="AlphaFoldDB" id="A0A544QKP9"/>
<keyword evidence="4 9" id="KW-0812">Transmembrane</keyword>
<organism evidence="10 11">
    <name type="scientific">Halonotius roseus</name>
    <dbReference type="NCBI Taxonomy" id="2511997"/>
    <lineage>
        <taxon>Archaea</taxon>
        <taxon>Methanobacteriati</taxon>
        <taxon>Methanobacteriota</taxon>
        <taxon>Stenosarchaea group</taxon>
        <taxon>Halobacteria</taxon>
        <taxon>Halobacteriales</taxon>
        <taxon>Haloferacaceae</taxon>
        <taxon>Halonotius</taxon>
    </lineage>
</organism>
<feature type="transmembrane region" description="Helical" evidence="9">
    <location>
        <begin position="46"/>
        <end position="63"/>
    </location>
</feature>
<feature type="transmembrane region" description="Helical" evidence="9">
    <location>
        <begin position="414"/>
        <end position="432"/>
    </location>
</feature>
<feature type="transmembrane region" description="Helical" evidence="9">
    <location>
        <begin position="6"/>
        <end position="25"/>
    </location>
</feature>
<feature type="transmembrane region" description="Helical" evidence="9">
    <location>
        <begin position="113"/>
        <end position="139"/>
    </location>
</feature>
<feature type="compositionally biased region" description="Low complexity" evidence="8">
    <location>
        <begin position="501"/>
        <end position="511"/>
    </location>
</feature>
<dbReference type="InterPro" id="IPR038377">
    <property type="entry name" value="Na/Glc_symporter_sf"/>
</dbReference>
<keyword evidence="3" id="KW-0813">Transport</keyword>
<accession>A0A544QKP9</accession>
<keyword evidence="6 9" id="KW-0472">Membrane</keyword>
<dbReference type="Gene3D" id="1.20.1730.10">
    <property type="entry name" value="Sodium/glucose cotransporter"/>
    <property type="match status" value="1"/>
</dbReference>
<feature type="transmembrane region" description="Helical" evidence="9">
    <location>
        <begin position="69"/>
        <end position="93"/>
    </location>
</feature>
<dbReference type="Pfam" id="PF00474">
    <property type="entry name" value="SSF"/>
    <property type="match status" value="1"/>
</dbReference>
<evidence type="ECO:0000256" key="6">
    <source>
        <dbReference type="ARBA" id="ARBA00023136"/>
    </source>
</evidence>
<evidence type="ECO:0000256" key="2">
    <source>
        <dbReference type="ARBA" id="ARBA00006434"/>
    </source>
</evidence>
<evidence type="ECO:0000313" key="11">
    <source>
        <dbReference type="Proteomes" id="UP000315385"/>
    </source>
</evidence>
<comment type="caution">
    <text evidence="10">The sequence shown here is derived from an EMBL/GenBank/DDBJ whole genome shotgun (WGS) entry which is preliminary data.</text>
</comment>
<protein>
    <submittedName>
        <fullName evidence="10">Sodium:proline symporter</fullName>
    </submittedName>
</protein>
<feature type="transmembrane region" description="Helical" evidence="9">
    <location>
        <begin position="268"/>
        <end position="295"/>
    </location>
</feature>
<feature type="transmembrane region" description="Helical" evidence="9">
    <location>
        <begin position="227"/>
        <end position="247"/>
    </location>
</feature>
<dbReference type="PROSITE" id="PS50283">
    <property type="entry name" value="NA_SOLUT_SYMP_3"/>
    <property type="match status" value="1"/>
</dbReference>
<evidence type="ECO:0000256" key="7">
    <source>
        <dbReference type="RuleBase" id="RU362091"/>
    </source>
</evidence>
<dbReference type="GO" id="GO:0005886">
    <property type="term" value="C:plasma membrane"/>
    <property type="evidence" value="ECO:0007669"/>
    <property type="project" value="TreeGrafter"/>
</dbReference>
<feature type="transmembrane region" description="Helical" evidence="9">
    <location>
        <begin position="361"/>
        <end position="379"/>
    </location>
</feature>
<comment type="subcellular location">
    <subcellularLocation>
        <location evidence="1">Membrane</location>
        <topology evidence="1">Multi-pass membrane protein</topology>
    </subcellularLocation>
</comment>
<dbReference type="PANTHER" id="PTHR48086">
    <property type="entry name" value="SODIUM/PROLINE SYMPORTER-RELATED"/>
    <property type="match status" value="1"/>
</dbReference>
<feature type="transmembrane region" description="Helical" evidence="9">
    <location>
        <begin position="188"/>
        <end position="207"/>
    </location>
</feature>
<reference evidence="10 11" key="1">
    <citation type="submission" date="2019-02" db="EMBL/GenBank/DDBJ databases">
        <title>Halonotius sp. a new haloqrchaeon isolated from saline water.</title>
        <authorList>
            <person name="Duran-Viseras A."/>
            <person name="Sanchez-Porro C."/>
            <person name="Ventosa A."/>
        </authorList>
    </citation>
    <scope>NUCLEOTIDE SEQUENCE [LARGE SCALE GENOMIC DNA]</scope>
    <source>
        <strain evidence="10 11">F9-27</strain>
    </source>
</reference>
<keyword evidence="11" id="KW-1185">Reference proteome</keyword>
<feature type="transmembrane region" description="Helical" evidence="9">
    <location>
        <begin position="315"/>
        <end position="340"/>
    </location>
</feature>
<evidence type="ECO:0000256" key="4">
    <source>
        <dbReference type="ARBA" id="ARBA00022692"/>
    </source>
</evidence>
<evidence type="ECO:0000313" key="10">
    <source>
        <dbReference type="EMBL" id="TQQ78940.1"/>
    </source>
</evidence>
<dbReference type="RefSeq" id="WP_142444414.1">
    <property type="nucleotide sequence ID" value="NZ_SESI01000004.1"/>
</dbReference>
<keyword evidence="5 9" id="KW-1133">Transmembrane helix</keyword>
<name>A0A544QKP9_9EURY</name>
<sequence>MVSTTLGLGLTIATLAVFTVAGLLYSRGRVGSVEDLLTARNSTGTGMTTATLIASTMGAWILFSPAEAGAAFGGITAVFGYAVGSAIPLLLFIPVGKRIRELMPSGHSLTEFVLVRFGPAMYGFVLIVSVFYMFVFLAAEMTGIAGALELIAGVPPWQTATVVGGFVLLYTAYGGLVASIFTDTVQTLVILPLLAVGFAAAVVSLGGTGELYRTAMATDPTLLDPGFRPGLEFGLYVVFAILGANMLNQGIWQRVHAADGAATLGRAFGIAALTVIPMVLLSGLFGVAAAGLGLTTPETNSVAFFLVVTEALPDVIAFVVVMLVVLLVMSSADTMFNAISSLVTVDLARIVDIDDDRSLRLTGRAVTVLVAVGAVVIGAQQYSVLALFLTADLFAAAVFVPLIWGLYARSLTEGGALAASLAGLAVGVAYMPTLRGLVATLPGVGGLLPEPAFLPAFLGATLVSAAVTAAATAAGDAAFSFGSLATEIRSFEEPAEPPADESPTTTSEVSD</sequence>
<feature type="region of interest" description="Disordered" evidence="8">
    <location>
        <begin position="492"/>
        <end position="511"/>
    </location>
</feature>